<dbReference type="OMA" id="PCRKGAH"/>
<dbReference type="Gene3D" id="3.20.20.140">
    <property type="entry name" value="Metal-dependent hydrolases"/>
    <property type="match status" value="1"/>
</dbReference>
<dbReference type="InterPro" id="IPR006680">
    <property type="entry name" value="Amidohydro-rel"/>
</dbReference>
<keyword evidence="7" id="KW-0119">Carbohydrate metabolism</keyword>
<accession>T0RC41</accession>
<dbReference type="VEuPathDB" id="FungiDB:SDRG_12559"/>
<dbReference type="GO" id="GO:0006046">
    <property type="term" value="P:N-acetylglucosamine catabolic process"/>
    <property type="evidence" value="ECO:0007669"/>
    <property type="project" value="TreeGrafter"/>
</dbReference>
<dbReference type="OrthoDB" id="10264777at2759"/>
<keyword evidence="5" id="KW-0479">Metal-binding</keyword>
<dbReference type="NCBIfam" id="TIGR00221">
    <property type="entry name" value="nagA"/>
    <property type="match status" value="1"/>
</dbReference>
<dbReference type="EMBL" id="JH767181">
    <property type="protein sequence ID" value="EQC29788.1"/>
    <property type="molecule type" value="Genomic_DNA"/>
</dbReference>
<protein>
    <recommendedName>
        <fullName evidence="4">N-acetylglucosamine-6-phosphate deacetylase</fullName>
        <ecNumber evidence="3">3.5.1.25</ecNumber>
    </recommendedName>
</protein>
<dbReference type="InterPro" id="IPR002110">
    <property type="entry name" value="Ankyrin_rpt"/>
</dbReference>
<proteinExistence type="inferred from homology"/>
<dbReference type="GO" id="GO:0019262">
    <property type="term" value="P:N-acetylneuraminate catabolic process"/>
    <property type="evidence" value="ECO:0007669"/>
    <property type="project" value="UniProtKB-ARBA"/>
</dbReference>
<dbReference type="Pfam" id="PF12796">
    <property type="entry name" value="Ank_2"/>
    <property type="match status" value="1"/>
</dbReference>
<evidence type="ECO:0000256" key="7">
    <source>
        <dbReference type="ARBA" id="ARBA00023277"/>
    </source>
</evidence>
<feature type="domain" description="Amidohydrolase-related" evidence="9">
    <location>
        <begin position="103"/>
        <end position="440"/>
    </location>
</feature>
<dbReference type="PANTHER" id="PTHR11113">
    <property type="entry name" value="N-ACETYLGLUCOSAMINE-6-PHOSPHATE DEACETYLASE"/>
    <property type="match status" value="1"/>
</dbReference>
<dbReference type="RefSeq" id="XP_008616854.1">
    <property type="nucleotide sequence ID" value="XM_008618632.1"/>
</dbReference>
<comment type="similarity">
    <text evidence="2">Belongs to the metallo-dependent hydrolases superfamily. NagA family.</text>
</comment>
<name>T0RC41_SAPDV</name>
<dbReference type="InParanoid" id="T0RC41"/>
<evidence type="ECO:0000256" key="8">
    <source>
        <dbReference type="ARBA" id="ARBA00047647"/>
    </source>
</evidence>
<evidence type="ECO:0000256" key="2">
    <source>
        <dbReference type="ARBA" id="ARBA00010716"/>
    </source>
</evidence>
<sequence length="590" mass="63693">MVRGVFSELFWLDVAKPAGARISPAAHLASFLRARNPSSNLSNMLTDTTLKIENVRVLRGGKLVPTFLWVENGKIMDPQARFWRAQTAAEYGPTRVVDGRGFIVAPGFLDVQLNGAYGHDFTDVQCTPENILEVRQRLLATGVTAFCPTVISSSAETYADVLPKFARTDDGHIVGGANMIGLHLEGPFINRERKGAHKEEVFVEPEEGLKSLEARYGPLTRETVAIVTLAPELKGALSAISELSQRGIVVSAGHSSANVQQAKLGMDAGITMLTHLFNAMASFHHRDPGLVGLLGATTARPYYGLILDGIHSHPTSCRIAQASHPSGLVLVTDCMAGMGLPDGNYELAGLAVDVKDGRAYLHNTTTIAGSVVQMDSCIRTLRKYTNCSIEYALEAATLHPAVALGLAPTKGTLEFGADADFVLLNDDLEVLQTYIAGTLVYDRGDTPQVQYLVHDDDEHGPLMTHYDLDDDRAMDKAASAGQLHLLTQLHAKGSVSCTAHAMDIAAANGHLAVVKFLHLNRTEGCTTNAMDLAAGNGHLEIVQFLHAHRTEGCTAYAMKAATENGHHEVVEYLIQERNSLCIQDVYSPRD</sequence>
<keyword evidence="11" id="KW-1185">Reference proteome</keyword>
<organism evidence="10 11">
    <name type="scientific">Saprolegnia diclina (strain VS20)</name>
    <dbReference type="NCBI Taxonomy" id="1156394"/>
    <lineage>
        <taxon>Eukaryota</taxon>
        <taxon>Sar</taxon>
        <taxon>Stramenopiles</taxon>
        <taxon>Oomycota</taxon>
        <taxon>Saprolegniomycetes</taxon>
        <taxon>Saprolegniales</taxon>
        <taxon>Saprolegniaceae</taxon>
        <taxon>Saprolegnia</taxon>
    </lineage>
</organism>
<evidence type="ECO:0000256" key="6">
    <source>
        <dbReference type="ARBA" id="ARBA00022801"/>
    </source>
</evidence>
<dbReference type="InterPro" id="IPR003764">
    <property type="entry name" value="GlcNAc_6-P_deAcase"/>
</dbReference>
<evidence type="ECO:0000256" key="4">
    <source>
        <dbReference type="ARBA" id="ARBA00018029"/>
    </source>
</evidence>
<dbReference type="Pfam" id="PF01979">
    <property type="entry name" value="Amidohydro_1"/>
    <property type="match status" value="1"/>
</dbReference>
<dbReference type="SUPFAM" id="SSF48403">
    <property type="entry name" value="Ankyrin repeat"/>
    <property type="match status" value="1"/>
</dbReference>
<evidence type="ECO:0000313" key="10">
    <source>
        <dbReference type="EMBL" id="EQC29788.1"/>
    </source>
</evidence>
<dbReference type="PANTHER" id="PTHR11113:SF14">
    <property type="entry name" value="N-ACETYLGLUCOSAMINE-6-PHOSPHATE DEACETYLASE"/>
    <property type="match status" value="1"/>
</dbReference>
<dbReference type="eggNOG" id="KOG3892">
    <property type="taxonomic scope" value="Eukaryota"/>
</dbReference>
<evidence type="ECO:0000256" key="3">
    <source>
        <dbReference type="ARBA" id="ARBA00011899"/>
    </source>
</evidence>
<dbReference type="GO" id="GO:0106279">
    <property type="term" value="P:negative regulation of UDP-N-acetylglucosamine biosynthetic process"/>
    <property type="evidence" value="ECO:0007669"/>
    <property type="project" value="UniProtKB-ARBA"/>
</dbReference>
<dbReference type="FunFam" id="3.20.20.140:FF:000023">
    <property type="entry name" value="N-acetylglucosamine-6-phosphate deacetylase"/>
    <property type="match status" value="1"/>
</dbReference>
<dbReference type="Gene3D" id="1.25.40.20">
    <property type="entry name" value="Ankyrin repeat-containing domain"/>
    <property type="match status" value="1"/>
</dbReference>
<keyword evidence="6" id="KW-0378">Hydrolase</keyword>
<dbReference type="InterPro" id="IPR036770">
    <property type="entry name" value="Ankyrin_rpt-contain_sf"/>
</dbReference>
<comment type="cofactor">
    <cofactor evidence="1">
        <name>a divalent metal cation</name>
        <dbReference type="ChEBI" id="CHEBI:60240"/>
    </cofactor>
</comment>
<dbReference type="STRING" id="1156394.T0RC41"/>
<dbReference type="GO" id="GO:0008448">
    <property type="term" value="F:N-acetylglucosamine-6-phosphate deacetylase activity"/>
    <property type="evidence" value="ECO:0007669"/>
    <property type="project" value="UniProtKB-EC"/>
</dbReference>
<evidence type="ECO:0000256" key="5">
    <source>
        <dbReference type="ARBA" id="ARBA00022723"/>
    </source>
</evidence>
<dbReference type="SUPFAM" id="SSF51338">
    <property type="entry name" value="Composite domain of metallo-dependent hydrolases"/>
    <property type="match status" value="1"/>
</dbReference>
<dbReference type="GO" id="GO:0046872">
    <property type="term" value="F:metal ion binding"/>
    <property type="evidence" value="ECO:0007669"/>
    <property type="project" value="UniProtKB-KW"/>
</dbReference>
<evidence type="ECO:0000313" key="11">
    <source>
        <dbReference type="Proteomes" id="UP000030762"/>
    </source>
</evidence>
<dbReference type="EC" id="3.5.1.25" evidence="3"/>
<dbReference type="SUPFAM" id="SSF51556">
    <property type="entry name" value="Metallo-dependent hydrolases"/>
    <property type="match status" value="1"/>
</dbReference>
<dbReference type="Proteomes" id="UP000030762">
    <property type="component" value="Unassembled WGS sequence"/>
</dbReference>
<comment type="catalytic activity">
    <reaction evidence="8">
        <text>N-acetyl-D-glucosamine 6-phosphate + H2O = D-glucosamine 6-phosphate + acetate</text>
        <dbReference type="Rhea" id="RHEA:22936"/>
        <dbReference type="ChEBI" id="CHEBI:15377"/>
        <dbReference type="ChEBI" id="CHEBI:30089"/>
        <dbReference type="ChEBI" id="CHEBI:57513"/>
        <dbReference type="ChEBI" id="CHEBI:58725"/>
        <dbReference type="EC" id="3.5.1.25"/>
    </reaction>
</comment>
<evidence type="ECO:0000259" key="9">
    <source>
        <dbReference type="Pfam" id="PF01979"/>
    </source>
</evidence>
<dbReference type="InterPro" id="IPR032466">
    <property type="entry name" value="Metal_Hydrolase"/>
</dbReference>
<dbReference type="GeneID" id="19953286"/>
<evidence type="ECO:0000256" key="1">
    <source>
        <dbReference type="ARBA" id="ARBA00001968"/>
    </source>
</evidence>
<dbReference type="InterPro" id="IPR011059">
    <property type="entry name" value="Metal-dep_hydrolase_composite"/>
</dbReference>
<dbReference type="Gene3D" id="2.30.40.10">
    <property type="entry name" value="Urease, subunit C, domain 1"/>
    <property type="match status" value="1"/>
</dbReference>
<dbReference type="AlphaFoldDB" id="T0RC41"/>
<dbReference type="CDD" id="cd00854">
    <property type="entry name" value="NagA"/>
    <property type="match status" value="1"/>
</dbReference>
<reference evidence="10 11" key="1">
    <citation type="submission" date="2012-04" db="EMBL/GenBank/DDBJ databases">
        <title>The Genome Sequence of Saprolegnia declina VS20.</title>
        <authorList>
            <consortium name="The Broad Institute Genome Sequencing Platform"/>
            <person name="Russ C."/>
            <person name="Nusbaum C."/>
            <person name="Tyler B."/>
            <person name="van West P."/>
            <person name="Dieguez-Uribeondo J."/>
            <person name="de Bruijn I."/>
            <person name="Tripathy S."/>
            <person name="Jiang R."/>
            <person name="Young S.K."/>
            <person name="Zeng Q."/>
            <person name="Gargeya S."/>
            <person name="Fitzgerald M."/>
            <person name="Haas B."/>
            <person name="Abouelleil A."/>
            <person name="Alvarado L."/>
            <person name="Arachchi H.M."/>
            <person name="Berlin A."/>
            <person name="Chapman S.B."/>
            <person name="Goldberg J."/>
            <person name="Griggs A."/>
            <person name="Gujja S."/>
            <person name="Hansen M."/>
            <person name="Howarth C."/>
            <person name="Imamovic A."/>
            <person name="Larimer J."/>
            <person name="McCowen C."/>
            <person name="Montmayeur A."/>
            <person name="Murphy C."/>
            <person name="Neiman D."/>
            <person name="Pearson M."/>
            <person name="Priest M."/>
            <person name="Roberts A."/>
            <person name="Saif S."/>
            <person name="Shea T."/>
            <person name="Sisk P."/>
            <person name="Sykes S."/>
            <person name="Wortman J."/>
            <person name="Nusbaum C."/>
            <person name="Birren B."/>
        </authorList>
    </citation>
    <scope>NUCLEOTIDE SEQUENCE [LARGE SCALE GENOMIC DNA]</scope>
    <source>
        <strain evidence="10 11">VS20</strain>
    </source>
</reference>
<gene>
    <name evidence="10" type="ORF">SDRG_12559</name>
</gene>